<reference evidence="1 2" key="1">
    <citation type="submission" date="2017-04" db="EMBL/GenBank/DDBJ databases">
        <title>Whole Genome Sequence of 1,4-Dioxane Degrading Bacterium Mycobacterium dioxanotrophicus PH-06.</title>
        <authorList>
            <person name="He Y."/>
        </authorList>
    </citation>
    <scope>NUCLEOTIDE SEQUENCE [LARGE SCALE GENOMIC DNA]</scope>
    <source>
        <strain evidence="1 2">PH-06</strain>
    </source>
</reference>
<accession>A0A1Y0C3J5</accession>
<dbReference type="InterPro" id="IPR012349">
    <property type="entry name" value="Split_barrel_FMN-bd"/>
</dbReference>
<evidence type="ECO:0000313" key="1">
    <source>
        <dbReference type="EMBL" id="ART69667.1"/>
    </source>
</evidence>
<gene>
    <name evidence="1" type="ORF">BTO20_14660</name>
</gene>
<evidence type="ECO:0000313" key="2">
    <source>
        <dbReference type="Proteomes" id="UP000195331"/>
    </source>
</evidence>
<dbReference type="KEGG" id="mdx:BTO20_14660"/>
<dbReference type="PANTHER" id="PTHR42815">
    <property type="entry name" value="FAD-BINDING, PUTATIVE (AFU_ORTHOLOGUE AFUA_6G07600)-RELATED"/>
    <property type="match status" value="1"/>
</dbReference>
<keyword evidence="2" id="KW-1185">Reference proteome</keyword>
<dbReference type="SUPFAM" id="SSF50475">
    <property type="entry name" value="FMN-binding split barrel"/>
    <property type="match status" value="2"/>
</dbReference>
<dbReference type="EMBL" id="CP020809">
    <property type="protein sequence ID" value="ART69667.1"/>
    <property type="molecule type" value="Genomic_DNA"/>
</dbReference>
<dbReference type="Proteomes" id="UP000195331">
    <property type="component" value="Chromosome"/>
</dbReference>
<dbReference type="AlphaFoldDB" id="A0A1Y0C3J5"/>
<organism evidence="1 2">
    <name type="scientific">Mycobacterium dioxanotrophicus</name>
    <dbReference type="NCBI Taxonomy" id="482462"/>
    <lineage>
        <taxon>Bacteria</taxon>
        <taxon>Bacillati</taxon>
        <taxon>Actinomycetota</taxon>
        <taxon>Actinomycetes</taxon>
        <taxon>Mycobacteriales</taxon>
        <taxon>Mycobacteriaceae</taxon>
        <taxon>Mycobacterium</taxon>
    </lineage>
</organism>
<dbReference type="OrthoDB" id="9786134at2"/>
<proteinExistence type="predicted"/>
<sequence length="298" mass="32506">MPRHPAVRLPPAASSESVAVNALYHPGELAVQQRMGQTEIAERVGRMVRQEIPAAAADFLTDQPLIVLAAADDAGRLWTSLIAGAPGFVRAEDARTVTISGLPAACDPLHDALQRTRPVGLIAVQPQTRRRMRVNGTAEPISGGVRIRTEQVYSNCPKYITRRHVEAVRPTALPRAHRTVILSEDHRRTIVATDTFFIGSADLEGNTDASHRGGNPGFLQVLSPTRLRWPDYRGNSMFMTLGNISANPRCGLLIPDWHTGATLQLTGTAEIGWKWRVPTDWVHAVLESCSPMSGVKGR</sequence>
<dbReference type="Gene3D" id="2.30.110.10">
    <property type="entry name" value="Electron Transport, Fmn-binding Protein, Chain A"/>
    <property type="match status" value="2"/>
</dbReference>
<dbReference type="PANTHER" id="PTHR42815:SF2">
    <property type="entry name" value="FAD-BINDING, PUTATIVE (AFU_ORTHOLOGUE AFUA_6G07600)-RELATED"/>
    <property type="match status" value="1"/>
</dbReference>
<name>A0A1Y0C3J5_9MYCO</name>
<protein>
    <submittedName>
        <fullName evidence="1">Pyridoxamine 5-phosphate oxidase</fullName>
    </submittedName>
</protein>